<proteinExistence type="predicted"/>
<dbReference type="SUPFAM" id="SSF46689">
    <property type="entry name" value="Homeodomain-like"/>
    <property type="match status" value="1"/>
</dbReference>
<reference evidence="5" key="1">
    <citation type="journal article" date="2014" name="Int. J. Syst. Evol. Microbiol.">
        <title>Complete genome sequence of Corynebacterium casei LMG S-19264T (=DSM 44701T), isolated from a smear-ripened cheese.</title>
        <authorList>
            <consortium name="US DOE Joint Genome Institute (JGI-PGF)"/>
            <person name="Walter F."/>
            <person name="Albersmeier A."/>
            <person name="Kalinowski J."/>
            <person name="Ruckert C."/>
        </authorList>
    </citation>
    <scope>NUCLEOTIDE SEQUENCE</scope>
    <source>
        <strain evidence="5">NBRC 110023</strain>
    </source>
</reference>
<evidence type="ECO:0000256" key="1">
    <source>
        <dbReference type="ARBA" id="ARBA00023015"/>
    </source>
</evidence>
<dbReference type="EMBL" id="BSOT01000005">
    <property type="protein sequence ID" value="GLR69783.1"/>
    <property type="molecule type" value="Genomic_DNA"/>
</dbReference>
<keyword evidence="6" id="KW-1185">Reference proteome</keyword>
<dbReference type="PANTHER" id="PTHR47506">
    <property type="entry name" value="TRANSCRIPTIONAL REGULATORY PROTEIN"/>
    <property type="match status" value="1"/>
</dbReference>
<dbReference type="InterPro" id="IPR009057">
    <property type="entry name" value="Homeodomain-like_sf"/>
</dbReference>
<evidence type="ECO:0000256" key="3">
    <source>
        <dbReference type="ARBA" id="ARBA00023163"/>
    </source>
</evidence>
<dbReference type="Gene3D" id="1.10.10.60">
    <property type="entry name" value="Homeodomain-like"/>
    <property type="match status" value="1"/>
</dbReference>
<dbReference type="GO" id="GO:0003677">
    <property type="term" value="F:DNA binding"/>
    <property type="evidence" value="ECO:0007669"/>
    <property type="project" value="UniProtKB-KW"/>
</dbReference>
<organism evidence="5 6">
    <name type="scientific">Agaribacter marinus</name>
    <dbReference type="NCBI Taxonomy" id="1431249"/>
    <lineage>
        <taxon>Bacteria</taxon>
        <taxon>Pseudomonadati</taxon>
        <taxon>Pseudomonadota</taxon>
        <taxon>Gammaproteobacteria</taxon>
        <taxon>Alteromonadales</taxon>
        <taxon>Alteromonadaceae</taxon>
        <taxon>Agaribacter</taxon>
    </lineage>
</organism>
<dbReference type="Gene3D" id="1.10.357.10">
    <property type="entry name" value="Tetracycline Repressor, domain 2"/>
    <property type="match status" value="1"/>
</dbReference>
<evidence type="ECO:0000259" key="4">
    <source>
        <dbReference type="Pfam" id="PF00440"/>
    </source>
</evidence>
<dbReference type="SUPFAM" id="SSF48498">
    <property type="entry name" value="Tetracyclin repressor-like, C-terminal domain"/>
    <property type="match status" value="1"/>
</dbReference>
<keyword evidence="2" id="KW-0238">DNA-binding</keyword>
<dbReference type="AlphaFoldDB" id="A0AA37WH94"/>
<sequence length="190" mass="22005">MARQREFDKNIALERIKNTFWRLGYVGTSISDLEEATGLKKQSLYRVFKSKKQMYLAALNDYESVEINDAFNRLDGPEPAQLKFKRMFDYVIDSVFSSKDKRGCFFCNAIADQSQLDVEIGAFIKSCYERILNRFVKTLEAELPYKKDQNSSFKKASQILMSYIGLRLMIKADVNSDRLMQSIDLAIQTI</sequence>
<protein>
    <submittedName>
        <fullName evidence="5">TetR family transcriptional regulator</fullName>
    </submittedName>
</protein>
<evidence type="ECO:0000313" key="6">
    <source>
        <dbReference type="Proteomes" id="UP001156601"/>
    </source>
</evidence>
<dbReference type="PANTHER" id="PTHR47506:SF1">
    <property type="entry name" value="HTH-TYPE TRANSCRIPTIONAL REGULATOR YJDC"/>
    <property type="match status" value="1"/>
</dbReference>
<dbReference type="RefSeq" id="WP_284216094.1">
    <property type="nucleotide sequence ID" value="NZ_BSOT01000005.1"/>
</dbReference>
<gene>
    <name evidence="5" type="ORF">GCM10007852_06910</name>
</gene>
<evidence type="ECO:0000256" key="2">
    <source>
        <dbReference type="ARBA" id="ARBA00023125"/>
    </source>
</evidence>
<dbReference type="InterPro" id="IPR001647">
    <property type="entry name" value="HTH_TetR"/>
</dbReference>
<name>A0AA37WH94_9ALTE</name>
<evidence type="ECO:0000313" key="5">
    <source>
        <dbReference type="EMBL" id="GLR69783.1"/>
    </source>
</evidence>
<dbReference type="InterPro" id="IPR036271">
    <property type="entry name" value="Tet_transcr_reg_TetR-rel_C_sf"/>
</dbReference>
<dbReference type="Pfam" id="PF00440">
    <property type="entry name" value="TetR_N"/>
    <property type="match status" value="1"/>
</dbReference>
<keyword evidence="3" id="KW-0804">Transcription</keyword>
<reference evidence="5" key="2">
    <citation type="submission" date="2023-01" db="EMBL/GenBank/DDBJ databases">
        <title>Draft genome sequence of Agaribacter marinus strain NBRC 110023.</title>
        <authorList>
            <person name="Sun Q."/>
            <person name="Mori K."/>
        </authorList>
    </citation>
    <scope>NUCLEOTIDE SEQUENCE</scope>
    <source>
        <strain evidence="5">NBRC 110023</strain>
    </source>
</reference>
<feature type="domain" description="HTH tetR-type" evidence="4">
    <location>
        <begin position="17"/>
        <end position="58"/>
    </location>
</feature>
<comment type="caution">
    <text evidence="5">The sequence shown here is derived from an EMBL/GenBank/DDBJ whole genome shotgun (WGS) entry which is preliminary data.</text>
</comment>
<dbReference type="Proteomes" id="UP001156601">
    <property type="component" value="Unassembled WGS sequence"/>
</dbReference>
<accession>A0AA37WH94</accession>
<keyword evidence="1" id="KW-0805">Transcription regulation</keyword>